<evidence type="ECO:0000256" key="1">
    <source>
        <dbReference type="SAM" id="MobiDB-lite"/>
    </source>
</evidence>
<dbReference type="RefSeq" id="WP_191141920.1">
    <property type="nucleotide sequence ID" value="NZ_JACXAH010000008.1"/>
</dbReference>
<reference evidence="3" key="1">
    <citation type="submission" date="2020-09" db="EMBL/GenBank/DDBJ databases">
        <title>A novel bacterium of genus Hazenella, isolated from South China Sea.</title>
        <authorList>
            <person name="Huang H."/>
            <person name="Mo K."/>
            <person name="Hu Y."/>
        </authorList>
    </citation>
    <scope>NUCLEOTIDE SEQUENCE</scope>
    <source>
        <strain evidence="3">IB182357</strain>
    </source>
</reference>
<keyword evidence="2" id="KW-0812">Transmembrane</keyword>
<gene>
    <name evidence="3" type="ORF">IC620_07815</name>
</gene>
<evidence type="ECO:0000313" key="4">
    <source>
        <dbReference type="Proteomes" id="UP000661691"/>
    </source>
</evidence>
<dbReference type="AlphaFoldDB" id="A0A926N6K3"/>
<evidence type="ECO:0000313" key="3">
    <source>
        <dbReference type="EMBL" id="MBD1372266.1"/>
    </source>
</evidence>
<evidence type="ECO:0000256" key="2">
    <source>
        <dbReference type="SAM" id="Phobius"/>
    </source>
</evidence>
<comment type="caution">
    <text evidence="3">The sequence shown here is derived from an EMBL/GenBank/DDBJ whole genome shotgun (WGS) entry which is preliminary data.</text>
</comment>
<dbReference type="Proteomes" id="UP000661691">
    <property type="component" value="Unassembled WGS sequence"/>
</dbReference>
<keyword evidence="4" id="KW-1185">Reference proteome</keyword>
<sequence>MKSENKLKVTEIKPNLTKKVKRYREIKDRAGWYQKDVRKQEEKIMKDKSSKKKQRSTVDSTPKTETETRYIPIPVPISIPRKNINWGFHKNFWKCVTIAYITGGMLFILPIAIFFILIAIPFVLFGKAKK</sequence>
<organism evidence="3 4">
    <name type="scientific">Polycladospora coralii</name>
    <dbReference type="NCBI Taxonomy" id="2771432"/>
    <lineage>
        <taxon>Bacteria</taxon>
        <taxon>Bacillati</taxon>
        <taxon>Bacillota</taxon>
        <taxon>Bacilli</taxon>
        <taxon>Bacillales</taxon>
        <taxon>Thermoactinomycetaceae</taxon>
        <taxon>Polycladospora</taxon>
    </lineage>
</organism>
<name>A0A926N6K3_9BACL</name>
<feature type="region of interest" description="Disordered" evidence="1">
    <location>
        <begin position="41"/>
        <end position="65"/>
    </location>
</feature>
<keyword evidence="2" id="KW-1133">Transmembrane helix</keyword>
<dbReference type="EMBL" id="JACXAH010000008">
    <property type="protein sequence ID" value="MBD1372266.1"/>
    <property type="molecule type" value="Genomic_DNA"/>
</dbReference>
<accession>A0A926N6K3</accession>
<keyword evidence="2" id="KW-0472">Membrane</keyword>
<protein>
    <submittedName>
        <fullName evidence="3">Uncharacterized protein</fullName>
    </submittedName>
</protein>
<feature type="transmembrane region" description="Helical" evidence="2">
    <location>
        <begin position="98"/>
        <end position="125"/>
    </location>
</feature>
<proteinExistence type="predicted"/>